<dbReference type="Pfam" id="PF10116">
    <property type="entry name" value="Host_attach"/>
    <property type="match status" value="1"/>
</dbReference>
<dbReference type="EMBL" id="CCCS020000038">
    <property type="protein sequence ID" value="CDQ10928.1"/>
    <property type="molecule type" value="Genomic_DNA"/>
</dbReference>
<reference evidence="1" key="2">
    <citation type="submission" date="2014-07" db="EMBL/GenBank/DDBJ databases">
        <title>Initial genome analysis of the psychrotolerant acidophile Acidithiobacillus ferrivorans CF27: insights into iron and sulfur oxidation pathways and into biofilm formation.</title>
        <authorList>
            <person name="Talla E."/>
            <person name="Hedrich S."/>
            <person name="Mangenot S."/>
            <person name="Ji B."/>
            <person name="Johnson D.B."/>
            <person name="Barbe V."/>
            <person name="Bonnefoy V."/>
        </authorList>
    </citation>
    <scope>NUCLEOTIDE SEQUENCE [LARGE SCALE GENOMIC DNA]</scope>
    <source>
        <strain evidence="1">CF27</strain>
    </source>
</reference>
<dbReference type="EMBL" id="LT841305">
    <property type="protein sequence ID" value="SMH67392.1"/>
    <property type="molecule type" value="Genomic_DNA"/>
</dbReference>
<accession>A0A060UVY3</accession>
<dbReference type="RefSeq" id="WP_231551186.1">
    <property type="nucleotide sequence ID" value="NZ_CCCS020000038.1"/>
</dbReference>
<reference evidence="2 3" key="3">
    <citation type="submission" date="2017-03" db="EMBL/GenBank/DDBJ databases">
        <authorList>
            <person name="Regsiter A."/>
            <person name="William W."/>
        </authorList>
    </citation>
    <scope>NUCLEOTIDE SEQUENCE [LARGE SCALE GENOMIC DNA]</scope>
    <source>
        <strain evidence="2">PRJEB5721</strain>
    </source>
</reference>
<protein>
    <submittedName>
        <fullName evidence="1">Host attachment protein</fullName>
    </submittedName>
</protein>
<proteinExistence type="predicted"/>
<reference evidence="1" key="1">
    <citation type="submission" date="2014-03" db="EMBL/GenBank/DDBJ databases">
        <authorList>
            <person name="Genoscope - CEA"/>
        </authorList>
    </citation>
    <scope>NUCLEOTIDE SEQUENCE [LARGE SCALE GENOMIC DNA]</scope>
    <source>
        <strain evidence="1">CF27</strain>
    </source>
</reference>
<evidence type="ECO:0000313" key="3">
    <source>
        <dbReference type="Proteomes" id="UP000193925"/>
    </source>
</evidence>
<organism evidence="1">
    <name type="scientific">Acidithiobacillus ferrivorans</name>
    <dbReference type="NCBI Taxonomy" id="160808"/>
    <lineage>
        <taxon>Bacteria</taxon>
        <taxon>Pseudomonadati</taxon>
        <taxon>Pseudomonadota</taxon>
        <taxon>Acidithiobacillia</taxon>
        <taxon>Acidithiobacillales</taxon>
        <taxon>Acidithiobacillaceae</taxon>
        <taxon>Acidithiobacillus</taxon>
    </lineage>
</organism>
<name>A0A060UVY3_9PROT</name>
<gene>
    <name evidence="1" type="ORF">AFERRI_430030</name>
    <name evidence="2" type="ORF">AFERRI_50593</name>
</gene>
<dbReference type="Proteomes" id="UP000193925">
    <property type="component" value="Chromosome AFERRI"/>
</dbReference>
<dbReference type="AlphaFoldDB" id="A0A060UVY3"/>
<evidence type="ECO:0000313" key="1">
    <source>
        <dbReference type="EMBL" id="CDQ10928.1"/>
    </source>
</evidence>
<dbReference type="InterPro" id="IPR019291">
    <property type="entry name" value="Host_attachment_protein"/>
</dbReference>
<evidence type="ECO:0000313" key="2">
    <source>
        <dbReference type="EMBL" id="SMH67392.1"/>
    </source>
</evidence>
<keyword evidence="3" id="KW-1185">Reference proteome</keyword>
<sequence length="150" mass="16481">MMAIVTWVLVSNAAEARLFKNEGCDTGLHLLQDWSHPDSRKHQDDLVTDAGGRVQQSFAAGARPGIEWQTSPKETEMLHFASELATYLGEARKQNAFHRLVLVASPHILGLLREKLDAPTTAMVSGTLNKDYTSAGVDELTKHLAQVMCP</sequence>